<dbReference type="SUPFAM" id="SSF55781">
    <property type="entry name" value="GAF domain-like"/>
    <property type="match status" value="1"/>
</dbReference>
<dbReference type="CDD" id="cd06225">
    <property type="entry name" value="HAMP"/>
    <property type="match status" value="1"/>
</dbReference>
<evidence type="ECO:0000256" key="5">
    <source>
        <dbReference type="ARBA" id="ARBA00022692"/>
    </source>
</evidence>
<dbReference type="STRING" id="1304284.L21TH_1603"/>
<dbReference type="SMART" id="SM00065">
    <property type="entry name" value="GAF"/>
    <property type="match status" value="1"/>
</dbReference>
<evidence type="ECO:0000313" key="19">
    <source>
        <dbReference type="EMBL" id="EOD00365.1"/>
    </source>
</evidence>
<dbReference type="GO" id="GO:0005524">
    <property type="term" value="F:ATP binding"/>
    <property type="evidence" value="ECO:0007669"/>
    <property type="project" value="UniProtKB-KW"/>
</dbReference>
<organism evidence="19 20">
    <name type="scientific">Caldisalinibacter kiritimatiensis</name>
    <dbReference type="NCBI Taxonomy" id="1304284"/>
    <lineage>
        <taxon>Bacteria</taxon>
        <taxon>Bacillati</taxon>
        <taxon>Bacillota</taxon>
        <taxon>Tissierellia</taxon>
        <taxon>Tissierellales</taxon>
        <taxon>Thermohalobacteraceae</taxon>
        <taxon>Caldisalinibacter</taxon>
    </lineage>
</organism>
<dbReference type="PROSITE" id="PS50113">
    <property type="entry name" value="PAC"/>
    <property type="match status" value="1"/>
</dbReference>
<evidence type="ECO:0000256" key="7">
    <source>
        <dbReference type="ARBA" id="ARBA00022777"/>
    </source>
</evidence>
<dbReference type="InterPro" id="IPR000700">
    <property type="entry name" value="PAS-assoc_C"/>
</dbReference>
<feature type="domain" description="HD" evidence="17">
    <location>
        <begin position="711"/>
        <end position="833"/>
    </location>
</feature>
<feature type="domain" description="PAC" evidence="15">
    <location>
        <begin position="474"/>
        <end position="525"/>
    </location>
</feature>
<feature type="coiled-coil region" evidence="12">
    <location>
        <begin position="345"/>
        <end position="410"/>
    </location>
</feature>
<keyword evidence="4" id="KW-0808">Transferase</keyword>
<dbReference type="PROSITE" id="PS50885">
    <property type="entry name" value="HAMP"/>
    <property type="match status" value="1"/>
</dbReference>
<dbReference type="AlphaFoldDB" id="R1CDJ7"/>
<feature type="transmembrane region" description="Helical" evidence="13">
    <location>
        <begin position="288"/>
        <end position="306"/>
    </location>
</feature>
<evidence type="ECO:0000256" key="10">
    <source>
        <dbReference type="ARBA" id="ARBA00023012"/>
    </source>
</evidence>
<dbReference type="GO" id="GO:0016301">
    <property type="term" value="F:kinase activity"/>
    <property type="evidence" value="ECO:0007669"/>
    <property type="project" value="UniProtKB-KW"/>
</dbReference>
<feature type="transmembrane region" description="Helical" evidence="13">
    <location>
        <begin position="6"/>
        <end position="27"/>
    </location>
</feature>
<dbReference type="InterPro" id="IPR006675">
    <property type="entry name" value="HDIG_dom"/>
</dbReference>
<dbReference type="GO" id="GO:0005886">
    <property type="term" value="C:plasma membrane"/>
    <property type="evidence" value="ECO:0007669"/>
    <property type="project" value="UniProtKB-SubCell"/>
</dbReference>
<feature type="coiled-coil region" evidence="12">
    <location>
        <begin position="608"/>
        <end position="635"/>
    </location>
</feature>
<dbReference type="InterPro" id="IPR003018">
    <property type="entry name" value="GAF"/>
</dbReference>
<dbReference type="CDD" id="cd00077">
    <property type="entry name" value="HDc"/>
    <property type="match status" value="1"/>
</dbReference>
<keyword evidence="2" id="KW-1003">Cell membrane</keyword>
<evidence type="ECO:0000259" key="16">
    <source>
        <dbReference type="PROSITE" id="PS50885"/>
    </source>
</evidence>
<evidence type="ECO:0000256" key="4">
    <source>
        <dbReference type="ARBA" id="ARBA00022679"/>
    </source>
</evidence>
<keyword evidence="12" id="KW-0175">Coiled coil</keyword>
<dbReference type="GO" id="GO:0000160">
    <property type="term" value="P:phosphorelay signal transduction system"/>
    <property type="evidence" value="ECO:0007669"/>
    <property type="project" value="UniProtKB-KW"/>
</dbReference>
<dbReference type="PROSITE" id="PS51831">
    <property type="entry name" value="HD"/>
    <property type="match status" value="1"/>
</dbReference>
<dbReference type="Gene3D" id="6.10.340.10">
    <property type="match status" value="1"/>
</dbReference>
<dbReference type="SMART" id="SM00471">
    <property type="entry name" value="HDc"/>
    <property type="match status" value="1"/>
</dbReference>
<dbReference type="InterPro" id="IPR037522">
    <property type="entry name" value="HD_GYP_dom"/>
</dbReference>
<keyword evidence="10" id="KW-0902">Two-component regulatory system</keyword>
<sequence length="886" mass="102621">MLLNSYRNKLIIIFILIAMIPILVISINIESQIKKNIIDKETEIKSVEIKNQCDKLDIWLKEKEEILKSVAANYPIIKEMLENEYSFSKINGYLNSQKINTSSIKNLYITLNDGRNFNSSFKLIQQDTRQRPWYKKTYQAKELTWTQPYKDILSNKSVITVSLPLLNENNEIIGVIGADFDLNQLMEKISQMNLTNNSTTYVINSNGDILKRFGEDIISLSNSDEKYKQEINSFIQSIISGTNEKHILSLNKDYLTVYSDIDVLDWQIISVINKSQYFHNIYGFHTHVMYVVVLTFILVILLALFFSKSFSNPLEKLKTGAIEIQKGNYDYRIPDYKNDEFGQVAKAFNDMAKKMQDSHNKLKQQTEQLLSSNKQLQEMNIELEASYEQLEATTSQLNDSEQRYRTLIDNMYDLVWIIDIKGNLVFVNNQAKRMLKYSKDEVIGKDIFSLVDIWKYEDVDNSEILDNLKNTDFRNIEVIFKDKDGNEFIVETNTKRIYENERLVGIQGVGRDITERKNMEKEILRRNTELTTINKISRNLNSTMNIKQVLQHIVDDIVELMDMPLCTIRLLNKNNRLESVAKAGVLSENVIKEEIKANKNIINRAVRNGKLEMLYSSLKEEVDELNKRIMVLEGVKYISFFPLRVRENTLGVIIVGTKDKLSESNFNILMSVSNQTAMVLENIKLYDDLKESYMKTIETLAAAVEAKDEYTEGHSLRVSKYGYIMAKYLNLSNKMCEDIKIAGILHDIGKIGISDAILTKPGRLTEDEYKEITQHPIIGSKILENVGLSDTIMNAIKYHHKRYDLKGYPKEEEIDELPIEACIIGVADAFDAMTSTRSYRDAMSIDEALDELVQNKDRQFHPYIVDVFIDIYKKTPWEIERIMQEK</sequence>
<evidence type="ECO:0000313" key="20">
    <source>
        <dbReference type="Proteomes" id="UP000013378"/>
    </source>
</evidence>
<dbReference type="InterPro" id="IPR000014">
    <property type="entry name" value="PAS"/>
</dbReference>
<evidence type="ECO:0000259" key="18">
    <source>
        <dbReference type="PROSITE" id="PS51832"/>
    </source>
</evidence>
<dbReference type="PROSITE" id="PS51832">
    <property type="entry name" value="HD_GYP"/>
    <property type="match status" value="1"/>
</dbReference>
<keyword evidence="9 13" id="KW-1133">Transmembrane helix</keyword>
<dbReference type="PANTHER" id="PTHR43155:SF2">
    <property type="entry name" value="CYCLIC DI-GMP PHOSPHODIESTERASE PA4108"/>
    <property type="match status" value="1"/>
</dbReference>
<evidence type="ECO:0000256" key="11">
    <source>
        <dbReference type="ARBA" id="ARBA00023136"/>
    </source>
</evidence>
<dbReference type="InterPro" id="IPR003607">
    <property type="entry name" value="HD/PDEase_dom"/>
</dbReference>
<evidence type="ECO:0000256" key="6">
    <source>
        <dbReference type="ARBA" id="ARBA00022741"/>
    </source>
</evidence>
<dbReference type="EMBL" id="ARZA01000185">
    <property type="protein sequence ID" value="EOD00365.1"/>
    <property type="molecule type" value="Genomic_DNA"/>
</dbReference>
<evidence type="ECO:0000259" key="15">
    <source>
        <dbReference type="PROSITE" id="PS50113"/>
    </source>
</evidence>
<dbReference type="SUPFAM" id="SSF55785">
    <property type="entry name" value="PYP-like sensor domain (PAS domain)"/>
    <property type="match status" value="1"/>
</dbReference>
<dbReference type="Pfam" id="PF00672">
    <property type="entry name" value="HAMP"/>
    <property type="match status" value="1"/>
</dbReference>
<dbReference type="InterPro" id="IPR035965">
    <property type="entry name" value="PAS-like_dom_sf"/>
</dbReference>
<protein>
    <submittedName>
        <fullName evidence="19">HD-GYP domain protein</fullName>
    </submittedName>
</protein>
<reference evidence="19 20" key="1">
    <citation type="journal article" date="2015" name="Geomicrobiol. J.">
        <title>Caldisalinibacter kiritimatiensis gen. nov., sp. nov., a moderately thermohalophilic thiosulfate-reducing bacterium from a hypersaline microbial mat.</title>
        <authorList>
            <person name="Ben Hania W."/>
            <person name="Joseph M."/>
            <person name="Fiebig A."/>
            <person name="Bunk B."/>
            <person name="Klenk H.-P."/>
            <person name="Fardeau M.-L."/>
            <person name="Spring S."/>
        </authorList>
    </citation>
    <scope>NUCLEOTIDE SEQUENCE [LARGE SCALE GENOMIC DNA]</scope>
    <source>
        <strain evidence="19 20">L21-TH-D2</strain>
    </source>
</reference>
<keyword evidence="7" id="KW-0418">Kinase</keyword>
<dbReference type="InterPro" id="IPR003660">
    <property type="entry name" value="HAMP_dom"/>
</dbReference>
<keyword evidence="3" id="KW-0597">Phosphoprotein</keyword>
<dbReference type="InterPro" id="IPR001610">
    <property type="entry name" value="PAC"/>
</dbReference>
<dbReference type="Pfam" id="PF13426">
    <property type="entry name" value="PAS_9"/>
    <property type="match status" value="1"/>
</dbReference>
<evidence type="ECO:0000259" key="14">
    <source>
        <dbReference type="PROSITE" id="PS50112"/>
    </source>
</evidence>
<evidence type="ECO:0000256" key="3">
    <source>
        <dbReference type="ARBA" id="ARBA00022553"/>
    </source>
</evidence>
<dbReference type="PANTHER" id="PTHR43155">
    <property type="entry name" value="CYCLIC DI-GMP PHOSPHODIESTERASE PA4108-RELATED"/>
    <property type="match status" value="1"/>
</dbReference>
<comment type="caution">
    <text evidence="19">The sequence shown here is derived from an EMBL/GenBank/DDBJ whole genome shotgun (WGS) entry which is preliminary data.</text>
</comment>
<dbReference type="Gene3D" id="1.10.3210.10">
    <property type="entry name" value="Hypothetical protein af1432"/>
    <property type="match status" value="1"/>
</dbReference>
<dbReference type="Gene3D" id="3.30.450.40">
    <property type="match status" value="1"/>
</dbReference>
<dbReference type="Proteomes" id="UP000013378">
    <property type="component" value="Unassembled WGS sequence"/>
</dbReference>
<dbReference type="eggNOG" id="COG3437">
    <property type="taxonomic scope" value="Bacteria"/>
</dbReference>
<comment type="subcellular location">
    <subcellularLocation>
        <location evidence="1">Cell membrane</location>
        <topology evidence="1">Multi-pass membrane protein</topology>
    </subcellularLocation>
</comment>
<keyword evidence="20" id="KW-1185">Reference proteome</keyword>
<accession>R1CDJ7</accession>
<gene>
    <name evidence="19" type="ORF">L21TH_1603</name>
</gene>
<evidence type="ECO:0000256" key="9">
    <source>
        <dbReference type="ARBA" id="ARBA00022989"/>
    </source>
</evidence>
<dbReference type="SMART" id="SM00091">
    <property type="entry name" value="PAS"/>
    <property type="match status" value="1"/>
</dbReference>
<dbReference type="SMART" id="SM00304">
    <property type="entry name" value="HAMP"/>
    <property type="match status" value="1"/>
</dbReference>
<dbReference type="CDD" id="cd00130">
    <property type="entry name" value="PAS"/>
    <property type="match status" value="1"/>
</dbReference>
<dbReference type="InterPro" id="IPR029016">
    <property type="entry name" value="GAF-like_dom_sf"/>
</dbReference>
<dbReference type="OrthoDB" id="9804747at2"/>
<dbReference type="eggNOG" id="COG3850">
    <property type="taxonomic scope" value="Bacteria"/>
</dbReference>
<proteinExistence type="predicted"/>
<dbReference type="eggNOG" id="COG2206">
    <property type="taxonomic scope" value="Bacteria"/>
</dbReference>
<evidence type="ECO:0000256" key="1">
    <source>
        <dbReference type="ARBA" id="ARBA00004651"/>
    </source>
</evidence>
<keyword evidence="8" id="KW-0067">ATP-binding</keyword>
<evidence type="ECO:0000259" key="17">
    <source>
        <dbReference type="PROSITE" id="PS51831"/>
    </source>
</evidence>
<dbReference type="InterPro" id="IPR029151">
    <property type="entry name" value="Sensor-like_sf"/>
</dbReference>
<dbReference type="SUPFAM" id="SSF109604">
    <property type="entry name" value="HD-domain/PDEase-like"/>
    <property type="match status" value="1"/>
</dbReference>
<dbReference type="InterPro" id="IPR006674">
    <property type="entry name" value="HD_domain"/>
</dbReference>
<dbReference type="NCBIfam" id="TIGR00277">
    <property type="entry name" value="HDIG"/>
    <property type="match status" value="1"/>
</dbReference>
<evidence type="ECO:0000256" key="13">
    <source>
        <dbReference type="SAM" id="Phobius"/>
    </source>
</evidence>
<evidence type="ECO:0000256" key="2">
    <source>
        <dbReference type="ARBA" id="ARBA00022475"/>
    </source>
</evidence>
<dbReference type="NCBIfam" id="TIGR00229">
    <property type="entry name" value="sensory_box"/>
    <property type="match status" value="1"/>
</dbReference>
<dbReference type="PROSITE" id="PS50112">
    <property type="entry name" value="PAS"/>
    <property type="match status" value="1"/>
</dbReference>
<name>R1CDJ7_9FIRM</name>
<dbReference type="Gene3D" id="3.30.450.20">
    <property type="entry name" value="PAS domain"/>
    <property type="match status" value="3"/>
</dbReference>
<feature type="domain" description="HD-GYP" evidence="18">
    <location>
        <begin position="689"/>
        <end position="884"/>
    </location>
</feature>
<feature type="domain" description="HAMP" evidence="16">
    <location>
        <begin position="308"/>
        <end position="360"/>
    </location>
</feature>
<feature type="domain" description="PAS" evidence="14">
    <location>
        <begin position="400"/>
        <end position="458"/>
    </location>
</feature>
<evidence type="ECO:0000256" key="12">
    <source>
        <dbReference type="SAM" id="Coils"/>
    </source>
</evidence>
<evidence type="ECO:0000256" key="8">
    <source>
        <dbReference type="ARBA" id="ARBA00022840"/>
    </source>
</evidence>
<dbReference type="SUPFAM" id="SSF103190">
    <property type="entry name" value="Sensory domain-like"/>
    <property type="match status" value="1"/>
</dbReference>
<dbReference type="SMART" id="SM00086">
    <property type="entry name" value="PAC"/>
    <property type="match status" value="1"/>
</dbReference>
<keyword evidence="11 13" id="KW-0472">Membrane</keyword>
<keyword evidence="6" id="KW-0547">Nucleotide-binding</keyword>
<dbReference type="RefSeq" id="WP_006313805.1">
    <property type="nucleotide sequence ID" value="NZ_ARZA01000185.1"/>
</dbReference>
<dbReference type="Pfam" id="PF13185">
    <property type="entry name" value="GAF_2"/>
    <property type="match status" value="1"/>
</dbReference>
<dbReference type="Pfam" id="PF02743">
    <property type="entry name" value="dCache_1"/>
    <property type="match status" value="1"/>
</dbReference>
<keyword evidence="5 13" id="KW-0812">Transmembrane</keyword>
<dbReference type="SUPFAM" id="SSF158472">
    <property type="entry name" value="HAMP domain-like"/>
    <property type="match status" value="1"/>
</dbReference>
<dbReference type="Pfam" id="PF13487">
    <property type="entry name" value="HD_5"/>
    <property type="match status" value="1"/>
</dbReference>
<dbReference type="InterPro" id="IPR033479">
    <property type="entry name" value="dCache_1"/>
</dbReference>
<dbReference type="CDD" id="cd18773">
    <property type="entry name" value="PDC1_HK_sensor"/>
    <property type="match status" value="1"/>
</dbReference>